<dbReference type="InterPro" id="IPR027417">
    <property type="entry name" value="P-loop_NTPase"/>
</dbReference>
<feature type="compositionally biased region" description="Polar residues" evidence="10">
    <location>
        <begin position="1"/>
        <end position="10"/>
    </location>
</feature>
<dbReference type="PROSITE" id="PS00211">
    <property type="entry name" value="ABC_TRANSPORTER_1"/>
    <property type="match status" value="1"/>
</dbReference>
<keyword evidence="6" id="KW-0547">Nucleotide-binding</keyword>
<evidence type="ECO:0000256" key="1">
    <source>
        <dbReference type="ARBA" id="ARBA00004417"/>
    </source>
</evidence>
<dbReference type="Pfam" id="PF00005">
    <property type="entry name" value="ABC_tran"/>
    <property type="match status" value="1"/>
</dbReference>
<protein>
    <submittedName>
        <fullName evidence="12">Oligopeptide transport ATP-binding protein OppD</fullName>
    </submittedName>
</protein>
<evidence type="ECO:0000256" key="8">
    <source>
        <dbReference type="ARBA" id="ARBA00022967"/>
    </source>
</evidence>
<evidence type="ECO:0000256" key="5">
    <source>
        <dbReference type="ARBA" id="ARBA00022519"/>
    </source>
</evidence>
<dbReference type="Gene3D" id="3.40.50.300">
    <property type="entry name" value="P-loop containing nucleotide triphosphate hydrolases"/>
    <property type="match status" value="1"/>
</dbReference>
<evidence type="ECO:0000256" key="4">
    <source>
        <dbReference type="ARBA" id="ARBA00022475"/>
    </source>
</evidence>
<dbReference type="GO" id="GO:0005524">
    <property type="term" value="F:ATP binding"/>
    <property type="evidence" value="ECO:0007669"/>
    <property type="project" value="UniProtKB-KW"/>
</dbReference>
<dbReference type="InterPro" id="IPR050388">
    <property type="entry name" value="ABC_Ni/Peptide_Import"/>
</dbReference>
<dbReference type="CDD" id="cd03257">
    <property type="entry name" value="ABC_NikE_OppD_transporters"/>
    <property type="match status" value="1"/>
</dbReference>
<dbReference type="FunFam" id="3.40.50.300:FF:000016">
    <property type="entry name" value="Oligopeptide ABC transporter ATP-binding component"/>
    <property type="match status" value="1"/>
</dbReference>
<sequence length="366" mass="40056">MATTSRSSAPSRPLGRTTVPGREGDALDPDVVLSVEGVSIEYRTPAGAVRAVRDVSFVVRSGEAVALIGESGSGKTTLGLGLLRMLVRAARITSGRIRFRQTDGQVVDVARLSDRQLREFRWSQCSMVFQSAQNSLNPVLRVGDHFRDTAAAHDWKDTRAVNTRSAELLTMVQLDADRVMHAYPHELSGGMRQRVSIAMSLLLEPALIILDEPTTALDILTQRAIIDVIRSLRERLAFTMLFISHDLSLAAELADQVATMYAGEVVEFAPVRESFYRPKHPYTVGLLNAVPPIAGEQFTPLTAIPGSTPDLLDLPSGCTFHPRCPYATRVCQEEIPPHFEVGPGHLAACFHHDRVTREPVTSEVSA</sequence>
<dbReference type="Pfam" id="PF08352">
    <property type="entry name" value="oligo_HPY"/>
    <property type="match status" value="1"/>
</dbReference>
<dbReference type="PANTHER" id="PTHR43297:SF14">
    <property type="entry name" value="ATPASE AAA-TYPE CORE DOMAIN-CONTAINING PROTEIN"/>
    <property type="match status" value="1"/>
</dbReference>
<keyword evidence="5" id="KW-0997">Cell inner membrane</keyword>
<name>A0A6J4UG20_9BACT</name>
<dbReference type="PANTHER" id="PTHR43297">
    <property type="entry name" value="OLIGOPEPTIDE TRANSPORT ATP-BINDING PROTEIN APPD"/>
    <property type="match status" value="1"/>
</dbReference>
<dbReference type="SMART" id="SM00382">
    <property type="entry name" value="AAA"/>
    <property type="match status" value="1"/>
</dbReference>
<evidence type="ECO:0000259" key="11">
    <source>
        <dbReference type="PROSITE" id="PS50893"/>
    </source>
</evidence>
<evidence type="ECO:0000256" key="2">
    <source>
        <dbReference type="ARBA" id="ARBA00005417"/>
    </source>
</evidence>
<organism evidence="12">
    <name type="scientific">uncultured Thermomicrobiales bacterium</name>
    <dbReference type="NCBI Taxonomy" id="1645740"/>
    <lineage>
        <taxon>Bacteria</taxon>
        <taxon>Pseudomonadati</taxon>
        <taxon>Thermomicrobiota</taxon>
        <taxon>Thermomicrobia</taxon>
        <taxon>Thermomicrobiales</taxon>
        <taxon>environmental samples</taxon>
    </lineage>
</organism>
<feature type="domain" description="ABC transporter" evidence="11">
    <location>
        <begin position="35"/>
        <end position="287"/>
    </location>
</feature>
<dbReference type="InterPro" id="IPR017871">
    <property type="entry name" value="ABC_transporter-like_CS"/>
</dbReference>
<dbReference type="InterPro" id="IPR003593">
    <property type="entry name" value="AAA+_ATPase"/>
</dbReference>
<dbReference type="GO" id="GO:0015833">
    <property type="term" value="P:peptide transport"/>
    <property type="evidence" value="ECO:0007669"/>
    <property type="project" value="InterPro"/>
</dbReference>
<reference evidence="12" key="1">
    <citation type="submission" date="2020-02" db="EMBL/GenBank/DDBJ databases">
        <authorList>
            <person name="Meier V. D."/>
        </authorList>
    </citation>
    <scope>NUCLEOTIDE SEQUENCE</scope>
    <source>
        <strain evidence="12">AVDCRST_MAG70</strain>
    </source>
</reference>
<dbReference type="InterPro" id="IPR013563">
    <property type="entry name" value="Oligopep_ABC_C"/>
</dbReference>
<evidence type="ECO:0000256" key="3">
    <source>
        <dbReference type="ARBA" id="ARBA00022448"/>
    </source>
</evidence>
<dbReference type="GO" id="GO:0005886">
    <property type="term" value="C:plasma membrane"/>
    <property type="evidence" value="ECO:0007669"/>
    <property type="project" value="UniProtKB-SubCell"/>
</dbReference>
<keyword evidence="4" id="KW-1003">Cell membrane</keyword>
<feature type="region of interest" description="Disordered" evidence="10">
    <location>
        <begin position="1"/>
        <end position="26"/>
    </location>
</feature>
<dbReference type="AlphaFoldDB" id="A0A6J4UG20"/>
<evidence type="ECO:0000256" key="9">
    <source>
        <dbReference type="ARBA" id="ARBA00023136"/>
    </source>
</evidence>
<keyword evidence="8" id="KW-1278">Translocase</keyword>
<evidence type="ECO:0000256" key="10">
    <source>
        <dbReference type="SAM" id="MobiDB-lite"/>
    </source>
</evidence>
<keyword evidence="3" id="KW-0813">Transport</keyword>
<dbReference type="GO" id="GO:0016887">
    <property type="term" value="F:ATP hydrolysis activity"/>
    <property type="evidence" value="ECO:0007669"/>
    <property type="project" value="InterPro"/>
</dbReference>
<evidence type="ECO:0000256" key="7">
    <source>
        <dbReference type="ARBA" id="ARBA00022840"/>
    </source>
</evidence>
<dbReference type="SUPFAM" id="SSF52540">
    <property type="entry name" value="P-loop containing nucleoside triphosphate hydrolases"/>
    <property type="match status" value="1"/>
</dbReference>
<dbReference type="NCBIfam" id="TIGR01727">
    <property type="entry name" value="oligo_HPY"/>
    <property type="match status" value="1"/>
</dbReference>
<comment type="subcellular location">
    <subcellularLocation>
        <location evidence="1">Cell inner membrane</location>
        <topology evidence="1">Peripheral membrane protein</topology>
    </subcellularLocation>
</comment>
<evidence type="ECO:0000256" key="6">
    <source>
        <dbReference type="ARBA" id="ARBA00022741"/>
    </source>
</evidence>
<dbReference type="InterPro" id="IPR003439">
    <property type="entry name" value="ABC_transporter-like_ATP-bd"/>
</dbReference>
<gene>
    <name evidence="12" type="ORF">AVDCRST_MAG70-706</name>
</gene>
<proteinExistence type="inferred from homology"/>
<comment type="similarity">
    <text evidence="2">Belongs to the ABC transporter superfamily.</text>
</comment>
<keyword evidence="7 12" id="KW-0067">ATP-binding</keyword>
<keyword evidence="9" id="KW-0472">Membrane</keyword>
<dbReference type="PROSITE" id="PS50893">
    <property type="entry name" value="ABC_TRANSPORTER_2"/>
    <property type="match status" value="1"/>
</dbReference>
<accession>A0A6J4UG20</accession>
<dbReference type="EMBL" id="CADCWH010000109">
    <property type="protein sequence ID" value="CAA9548357.1"/>
    <property type="molecule type" value="Genomic_DNA"/>
</dbReference>
<evidence type="ECO:0000313" key="12">
    <source>
        <dbReference type="EMBL" id="CAA9548357.1"/>
    </source>
</evidence>